<protein>
    <recommendedName>
        <fullName evidence="5">UBP1-associated proteins 1C</fullName>
    </recommendedName>
</protein>
<dbReference type="InterPro" id="IPR013087">
    <property type="entry name" value="Znf_C2H2_type"/>
</dbReference>
<feature type="domain" description="U1-type" evidence="3">
    <location>
        <begin position="290"/>
        <end position="324"/>
    </location>
</feature>
<dbReference type="InterPro" id="IPR003604">
    <property type="entry name" value="Matrin/U1-like-C_Znf_C2H2"/>
</dbReference>
<evidence type="ECO:0000313" key="4">
    <source>
        <dbReference type="EnsemblPlants" id="MELO3C010212.2.1"/>
    </source>
</evidence>
<dbReference type="Gene3D" id="3.30.160.60">
    <property type="entry name" value="Classic Zinc Finger"/>
    <property type="match status" value="2"/>
</dbReference>
<organism evidence="4">
    <name type="scientific">Cucumis melo</name>
    <name type="common">Muskmelon</name>
    <dbReference type="NCBI Taxonomy" id="3656"/>
    <lineage>
        <taxon>Eukaryota</taxon>
        <taxon>Viridiplantae</taxon>
        <taxon>Streptophyta</taxon>
        <taxon>Embryophyta</taxon>
        <taxon>Tracheophyta</taxon>
        <taxon>Spermatophyta</taxon>
        <taxon>Magnoliopsida</taxon>
        <taxon>eudicotyledons</taxon>
        <taxon>Gunneridae</taxon>
        <taxon>Pentapetalae</taxon>
        <taxon>rosids</taxon>
        <taxon>fabids</taxon>
        <taxon>Cucurbitales</taxon>
        <taxon>Cucurbitaceae</taxon>
        <taxon>Benincaseae</taxon>
        <taxon>Cucumis</taxon>
    </lineage>
</organism>
<evidence type="ECO:0008006" key="5">
    <source>
        <dbReference type="Google" id="ProtNLM"/>
    </source>
</evidence>
<accession>A0A9I9CY81</accession>
<evidence type="ECO:0000259" key="3">
    <source>
        <dbReference type="SMART" id="SM00451"/>
    </source>
</evidence>
<dbReference type="GO" id="GO:0003676">
    <property type="term" value="F:nucleic acid binding"/>
    <property type="evidence" value="ECO:0007669"/>
    <property type="project" value="InterPro"/>
</dbReference>
<evidence type="ECO:0000259" key="2">
    <source>
        <dbReference type="SMART" id="SM00355"/>
    </source>
</evidence>
<reference evidence="4" key="1">
    <citation type="submission" date="2023-03" db="UniProtKB">
        <authorList>
            <consortium name="EnsemblPlants"/>
        </authorList>
    </citation>
    <scope>IDENTIFICATION</scope>
</reference>
<name>A0A9I9CY81_CUCME</name>
<dbReference type="SMART" id="SM00451">
    <property type="entry name" value="ZnF_U1"/>
    <property type="match status" value="2"/>
</dbReference>
<feature type="domain" description="C2H2-type" evidence="2">
    <location>
        <begin position="293"/>
        <end position="317"/>
    </location>
</feature>
<sequence>MKGMKQYSYDSFPFSLLRIPIFLHSLSSSHYLMNFRFRAIDNKSPATAASTSDQPIQDDSLNEELWKQRIKEEITMREIVRRRMLEAEIRRELLVERELAIRRARGQTEGLLSFDNQFLVRFMNEGVNRILDPSSSTALLAVPGSNSSLNLKEEPKPEEDEMNKLITLERPDPGKFVGKRKAVGDQEAAAAMGGGGERDQRQTIIPTPWIGSKKLAKEEFVCSMCNVKATSEISFNAHINGKKHKAKEGRRQVQQTTHKEPNQGEEDLKEKLDHPVKNIDKNPALEKNKRLKFRCEICNVGVPWMAVMVSHNNGRKHKARLLKLSQQCKSEDQKD</sequence>
<dbReference type="GO" id="GO:0008270">
    <property type="term" value="F:zinc ion binding"/>
    <property type="evidence" value="ECO:0007669"/>
    <property type="project" value="InterPro"/>
</dbReference>
<dbReference type="Gramene" id="MELO3C010212.2.1">
    <property type="protein sequence ID" value="MELO3C010212.2.1"/>
    <property type="gene ID" value="MELO3C010212.2"/>
</dbReference>
<dbReference type="PANTHER" id="PTHR47487">
    <property type="entry name" value="OS06G0651300 PROTEIN-RELATED"/>
    <property type="match status" value="1"/>
</dbReference>
<feature type="domain" description="U1-type" evidence="3">
    <location>
        <begin position="217"/>
        <end position="251"/>
    </location>
</feature>
<dbReference type="Pfam" id="PF12874">
    <property type="entry name" value="zf-met"/>
    <property type="match status" value="2"/>
</dbReference>
<dbReference type="PANTHER" id="PTHR47487:SF8">
    <property type="entry name" value="OS08G0270900 PROTEIN"/>
    <property type="match status" value="1"/>
</dbReference>
<proteinExistence type="predicted"/>
<feature type="compositionally biased region" description="Basic and acidic residues" evidence="1">
    <location>
        <begin position="257"/>
        <end position="275"/>
    </location>
</feature>
<dbReference type="SMART" id="SM00355">
    <property type="entry name" value="ZnF_C2H2"/>
    <property type="match status" value="2"/>
</dbReference>
<feature type="domain" description="C2H2-type" evidence="2">
    <location>
        <begin position="220"/>
        <end position="244"/>
    </location>
</feature>
<dbReference type="EnsemblPlants" id="MELO3C010212.2.1">
    <property type="protein sequence ID" value="MELO3C010212.2.1"/>
    <property type="gene ID" value="MELO3C010212.2"/>
</dbReference>
<dbReference type="InterPro" id="IPR036236">
    <property type="entry name" value="Znf_C2H2_sf"/>
</dbReference>
<evidence type="ECO:0000256" key="1">
    <source>
        <dbReference type="SAM" id="MobiDB-lite"/>
    </source>
</evidence>
<feature type="region of interest" description="Disordered" evidence="1">
    <location>
        <begin position="240"/>
        <end position="275"/>
    </location>
</feature>
<dbReference type="SUPFAM" id="SSF57667">
    <property type="entry name" value="beta-beta-alpha zinc fingers"/>
    <property type="match status" value="2"/>
</dbReference>
<dbReference type="AlphaFoldDB" id="A0A9I9CY81"/>